<dbReference type="EMBL" id="CAEZYY010000024">
    <property type="protein sequence ID" value="CAB4761247.1"/>
    <property type="molecule type" value="Genomic_DNA"/>
</dbReference>
<keyword evidence="1" id="KW-1133">Transmembrane helix</keyword>
<dbReference type="EMBL" id="CAEZXX010000190">
    <property type="protein sequence ID" value="CAB4726263.1"/>
    <property type="molecule type" value="Genomic_DNA"/>
</dbReference>
<evidence type="ECO:0000313" key="3">
    <source>
        <dbReference type="EMBL" id="CAB4761247.1"/>
    </source>
</evidence>
<evidence type="ECO:0000313" key="2">
    <source>
        <dbReference type="EMBL" id="CAB4726263.1"/>
    </source>
</evidence>
<evidence type="ECO:0000313" key="4">
    <source>
        <dbReference type="EMBL" id="CAB4870542.1"/>
    </source>
</evidence>
<sequence>MNALMILDVHTAWAWFVVVSNGLAGIWSLTAHRWPALRSRALWWFTAASQATVLVQVILGVIMLNKYKLQAPKFHMFYGFVGLIAITILYSYRVQLKHKLYLLYGFGGIFVMGLGIRAMLVAAIKSP</sequence>
<feature type="transmembrane region" description="Helical" evidence="1">
    <location>
        <begin position="12"/>
        <end position="30"/>
    </location>
</feature>
<name>A0A6J7DHR9_9ZZZZ</name>
<reference evidence="4" key="1">
    <citation type="submission" date="2020-05" db="EMBL/GenBank/DDBJ databases">
        <authorList>
            <person name="Chiriac C."/>
            <person name="Salcher M."/>
            <person name="Ghai R."/>
            <person name="Kavagutti S V."/>
        </authorList>
    </citation>
    <scope>NUCLEOTIDE SEQUENCE</scope>
</reference>
<evidence type="ECO:0000313" key="5">
    <source>
        <dbReference type="EMBL" id="CAB5062782.1"/>
    </source>
</evidence>
<protein>
    <submittedName>
        <fullName evidence="4">Unannotated protein</fullName>
    </submittedName>
</protein>
<keyword evidence="1" id="KW-0472">Membrane</keyword>
<evidence type="ECO:0000256" key="1">
    <source>
        <dbReference type="SAM" id="Phobius"/>
    </source>
</evidence>
<gene>
    <name evidence="2" type="ORF">UFOPK2602_02079</name>
    <name evidence="3" type="ORF">UFOPK2806_01674</name>
    <name evidence="4" type="ORF">UFOPK3417_00719</name>
    <name evidence="5" type="ORF">UFOPK4306_01189</name>
</gene>
<dbReference type="EMBL" id="CAFBQP010000040">
    <property type="protein sequence ID" value="CAB5062782.1"/>
    <property type="molecule type" value="Genomic_DNA"/>
</dbReference>
<proteinExistence type="predicted"/>
<feature type="transmembrane region" description="Helical" evidence="1">
    <location>
        <begin position="101"/>
        <end position="124"/>
    </location>
</feature>
<feature type="transmembrane region" description="Helical" evidence="1">
    <location>
        <begin position="42"/>
        <end position="64"/>
    </location>
</feature>
<organism evidence="4">
    <name type="scientific">freshwater metagenome</name>
    <dbReference type="NCBI Taxonomy" id="449393"/>
    <lineage>
        <taxon>unclassified sequences</taxon>
        <taxon>metagenomes</taxon>
        <taxon>ecological metagenomes</taxon>
    </lineage>
</organism>
<keyword evidence="1" id="KW-0812">Transmembrane</keyword>
<dbReference type="AlphaFoldDB" id="A0A6J7DHR9"/>
<dbReference type="EMBL" id="CAFBLR010000052">
    <property type="protein sequence ID" value="CAB4870542.1"/>
    <property type="molecule type" value="Genomic_DNA"/>
</dbReference>
<feature type="transmembrane region" description="Helical" evidence="1">
    <location>
        <begin position="76"/>
        <end position="94"/>
    </location>
</feature>
<accession>A0A6J7DHR9</accession>